<feature type="region of interest" description="Disordered" evidence="1">
    <location>
        <begin position="997"/>
        <end position="1017"/>
    </location>
</feature>
<evidence type="ECO:0000256" key="1">
    <source>
        <dbReference type="SAM" id="MobiDB-lite"/>
    </source>
</evidence>
<reference evidence="4" key="2">
    <citation type="submission" date="2023-11" db="UniProtKB">
        <authorList>
            <consortium name="WormBaseParasite"/>
        </authorList>
    </citation>
    <scope>IDENTIFICATION</scope>
</reference>
<feature type="domain" description="PAS fold-3" evidence="2">
    <location>
        <begin position="563"/>
        <end position="631"/>
    </location>
</feature>
<dbReference type="InterPro" id="IPR000014">
    <property type="entry name" value="PAS"/>
</dbReference>
<proteinExistence type="predicted"/>
<sequence>MTHSELEDHEQISESLSRGGSLSVNNELSFAPTYRLAATIFRQHNLSTPVLEKAVIVRIASNALCMYNWLHPLFESDVNIKLQRKLPLLDYQSAESDSSLSSIDLSHCYTSVGDGDTILPTVVTPNFNANITGTDNNTVTKTTLSVHSKSLMAIIVDTTENTIVYSPPAYTDLIGLSWVTTIGLKLSELVARQTSIGVSSELRTHQHHRSRVLQDNKHTIIDENTNRKQKSATEHYDFECALVDQAVSSSYSSTKSFQNNRYAQQLECISSDMIWPSSTGMTDRPMLLNSILPTTVNNLSHAEYLDYSNSETETGSTHHFQDPNANFTTTGTSTTTATATTTNTNSATIKRTMDQYAICWNSSMTCLNESLSLSSDATTEVTSSSSSVLSLPFIPSQGSYKPADRIPSSSIKASTDGATSVSINGIDNFHNNTNITNNNGSDIEFPPCQNQVKKDLNLRIYLLQPMCLNKGNSNTSDYLNKDNHGVCTINSNNTNHNIYNTTCRSKIKGSYDFLKDSSSTELNNNNGVYEYEMNMKFVDQPTCYTGLSASFKTYHSMSNLKFLDMDHNFLALSGYTDVSLLNVSLFDIVHVDDLAHISEAINMVNENQPVITSFYRIRMKCGQYCWVRTLISCLIQPRCHQSKSLVSTTTGHYGHRTVSDKNLNTCSKCYQSCDGYCLNTSINNASSYSAFGAVENSSVISANSISVSSMNSVSVEHPNSFNLNNKYNSSDTLVCYHQFAHLFQHSDLCESLSSTQELLSNYDLIKQQPVSNLNKYEQLDVYNPKSESVFTLHLLTNQDSNVRTSDVRNYTKSNFHQDTSNFNSKSNSYTTSLLQDPLSTFSNQDEIYTIKKDQMENMYDCVSYPGYSGSSSSESSLFDALTSPPSPLNESNNQSSSIDLLSHHHNNCYHNNQKQQLYTQEEIPLAMKIIGMSNVSSSDQEIIDSSVIPLKNELDDYSLDPPLNHSAAASSSAVISTAPVSLHKPSVYLNDIYSNKSNSTSSRRAISPATNTTVNDNMNCMTSHPMGLSSVKNQTFQEMRRNPTVYSFEEPINNKNSYESNIIDDGHISKFSHHDAYCPNPHFYCRSYEYANANVAMQDPASESKLNNADTFDCSKDDTNQSHLLPQAQICPVYTGVVYKGPDSVYTVPLKKPRLCTSVKNTSSENDDNFTSVNDCSYLNELNCNYLVNNNNNRCSGSNSSHLFTEPSTLYDDYSSVNNSTTNSHDDKHFSDGDYHFDCYDQSYCYNYCQQNPQQHHQQFTLGQQQYPTFGGGFMNRTVIY</sequence>
<keyword evidence="3" id="KW-1185">Reference proteome</keyword>
<dbReference type="WBParaSite" id="TREG1_24760.1">
    <property type="protein sequence ID" value="TREG1_24760.1"/>
    <property type="gene ID" value="TREG1_24760"/>
</dbReference>
<evidence type="ECO:0000259" key="2">
    <source>
        <dbReference type="Pfam" id="PF08447"/>
    </source>
</evidence>
<protein>
    <recommendedName>
        <fullName evidence="2">PAS fold-3 domain-containing protein</fullName>
    </recommendedName>
</protein>
<feature type="region of interest" description="Disordered" evidence="1">
    <location>
        <begin position="1"/>
        <end position="20"/>
    </location>
</feature>
<reference evidence="3" key="1">
    <citation type="submission" date="2022-06" db="EMBL/GenBank/DDBJ databases">
        <authorList>
            <person name="Berger JAMES D."/>
            <person name="Berger JAMES D."/>
        </authorList>
    </citation>
    <scope>NUCLEOTIDE SEQUENCE [LARGE SCALE GENOMIC DNA]</scope>
</reference>
<dbReference type="CDD" id="cd00130">
    <property type="entry name" value="PAS"/>
    <property type="match status" value="1"/>
</dbReference>
<dbReference type="Pfam" id="PF08447">
    <property type="entry name" value="PAS_3"/>
    <property type="match status" value="1"/>
</dbReference>
<dbReference type="Proteomes" id="UP000050795">
    <property type="component" value="Unassembled WGS sequence"/>
</dbReference>
<evidence type="ECO:0000313" key="4">
    <source>
        <dbReference type="WBParaSite" id="TREG1_24760.1"/>
    </source>
</evidence>
<feature type="compositionally biased region" description="Basic and acidic residues" evidence="1">
    <location>
        <begin position="1"/>
        <end position="12"/>
    </location>
</feature>
<dbReference type="SUPFAM" id="SSF55785">
    <property type="entry name" value="PYP-like sensor domain (PAS domain)"/>
    <property type="match status" value="1"/>
</dbReference>
<accession>A0AA85JMK5</accession>
<feature type="region of interest" description="Disordered" evidence="1">
    <location>
        <begin position="874"/>
        <end position="896"/>
    </location>
</feature>
<dbReference type="InterPro" id="IPR013655">
    <property type="entry name" value="PAS_fold_3"/>
</dbReference>
<dbReference type="Gene3D" id="3.30.450.20">
    <property type="entry name" value="PAS domain"/>
    <property type="match status" value="1"/>
</dbReference>
<dbReference type="InterPro" id="IPR035965">
    <property type="entry name" value="PAS-like_dom_sf"/>
</dbReference>
<name>A0AA85JMK5_TRIRE</name>
<organism evidence="3 4">
    <name type="scientific">Trichobilharzia regenti</name>
    <name type="common">Nasal bird schistosome</name>
    <dbReference type="NCBI Taxonomy" id="157069"/>
    <lineage>
        <taxon>Eukaryota</taxon>
        <taxon>Metazoa</taxon>
        <taxon>Spiralia</taxon>
        <taxon>Lophotrochozoa</taxon>
        <taxon>Platyhelminthes</taxon>
        <taxon>Trematoda</taxon>
        <taxon>Digenea</taxon>
        <taxon>Strigeidida</taxon>
        <taxon>Schistosomatoidea</taxon>
        <taxon>Schistosomatidae</taxon>
        <taxon>Trichobilharzia</taxon>
    </lineage>
</organism>
<evidence type="ECO:0000313" key="3">
    <source>
        <dbReference type="Proteomes" id="UP000050795"/>
    </source>
</evidence>